<reference evidence="12" key="1">
    <citation type="submission" date="2021-07" db="EMBL/GenBank/DDBJ databases">
        <title>Draft genome of Mortierella alpina, strain LL118, isolated from an aspen leaf litter sample.</title>
        <authorList>
            <person name="Yang S."/>
            <person name="Vinatzer B.A."/>
        </authorList>
    </citation>
    <scope>NUCLEOTIDE SEQUENCE</scope>
    <source>
        <strain evidence="12">LL118</strain>
    </source>
</reference>
<dbReference type="Gene3D" id="3.30.160.60">
    <property type="entry name" value="Classic Zinc Finger"/>
    <property type="match status" value="2"/>
</dbReference>
<proteinExistence type="inferred from homology"/>
<feature type="region of interest" description="Disordered" evidence="10">
    <location>
        <begin position="700"/>
        <end position="742"/>
    </location>
</feature>
<dbReference type="PANTHER" id="PTHR47257">
    <property type="entry name" value="PH-RESPONSE TRANSCRIPTION FACTOR PACC/RIM101"/>
    <property type="match status" value="1"/>
</dbReference>
<dbReference type="InterPro" id="IPR013087">
    <property type="entry name" value="Znf_C2H2_type"/>
</dbReference>
<evidence type="ECO:0000256" key="10">
    <source>
        <dbReference type="SAM" id="MobiDB-lite"/>
    </source>
</evidence>
<comment type="caution">
    <text evidence="12">The sequence shown here is derived from an EMBL/GenBank/DDBJ whole genome shotgun (WGS) entry which is preliminary data.</text>
</comment>
<feature type="compositionally biased region" description="Low complexity" evidence="10">
    <location>
        <begin position="700"/>
        <end position="711"/>
    </location>
</feature>
<evidence type="ECO:0000256" key="3">
    <source>
        <dbReference type="ARBA" id="ARBA00022723"/>
    </source>
</evidence>
<evidence type="ECO:0000256" key="2">
    <source>
        <dbReference type="ARBA" id="ARBA00022491"/>
    </source>
</evidence>
<evidence type="ECO:0000256" key="7">
    <source>
        <dbReference type="ARBA" id="ARBA00023242"/>
    </source>
</evidence>
<feature type="region of interest" description="Disordered" evidence="10">
    <location>
        <begin position="134"/>
        <end position="196"/>
    </location>
</feature>
<dbReference type="Proteomes" id="UP000717515">
    <property type="component" value="Unassembled WGS sequence"/>
</dbReference>
<comment type="similarity">
    <text evidence="8">Belongs to the pacC/RIM101 family.</text>
</comment>
<protein>
    <recommendedName>
        <fullName evidence="11">C2H2-type domain-containing protein</fullName>
    </recommendedName>
</protein>
<feature type="domain" description="C2H2-type" evidence="11">
    <location>
        <begin position="83"/>
        <end position="110"/>
    </location>
</feature>
<dbReference type="SUPFAM" id="SSF57667">
    <property type="entry name" value="beta-beta-alpha zinc fingers"/>
    <property type="match status" value="2"/>
</dbReference>
<dbReference type="FunFam" id="3.30.160.60:FF:002343">
    <property type="entry name" value="Zinc finger protein 33A"/>
    <property type="match status" value="1"/>
</dbReference>
<evidence type="ECO:0000256" key="9">
    <source>
        <dbReference type="PROSITE-ProRule" id="PRU00042"/>
    </source>
</evidence>
<dbReference type="PROSITE" id="PS00028">
    <property type="entry name" value="ZINC_FINGER_C2H2_1"/>
    <property type="match status" value="2"/>
</dbReference>
<evidence type="ECO:0000256" key="4">
    <source>
        <dbReference type="ARBA" id="ARBA00022737"/>
    </source>
</evidence>
<dbReference type="GO" id="GO:0008270">
    <property type="term" value="F:zinc ion binding"/>
    <property type="evidence" value="ECO:0007669"/>
    <property type="project" value="UniProtKB-KW"/>
</dbReference>
<comment type="subcellular location">
    <subcellularLocation>
        <location evidence="1">Nucleus</location>
    </subcellularLocation>
</comment>
<keyword evidence="5 9" id="KW-0863">Zinc-finger</keyword>
<dbReference type="AlphaFoldDB" id="A0A9P8A8G0"/>
<feature type="domain" description="C2H2-type" evidence="11">
    <location>
        <begin position="16"/>
        <end position="46"/>
    </location>
</feature>
<dbReference type="EMBL" id="JAIFTL010000034">
    <property type="protein sequence ID" value="KAG9325700.1"/>
    <property type="molecule type" value="Genomic_DNA"/>
</dbReference>
<accession>A0A9P8A8G0</accession>
<dbReference type="GO" id="GO:0045944">
    <property type="term" value="P:positive regulation of transcription by RNA polymerase II"/>
    <property type="evidence" value="ECO:0007669"/>
    <property type="project" value="TreeGrafter"/>
</dbReference>
<feature type="compositionally biased region" description="Basic and acidic residues" evidence="10">
    <location>
        <begin position="96"/>
        <end position="106"/>
    </location>
</feature>
<dbReference type="PROSITE" id="PS50157">
    <property type="entry name" value="ZINC_FINGER_C2H2_2"/>
    <property type="match status" value="2"/>
</dbReference>
<feature type="compositionally biased region" description="Polar residues" evidence="10">
    <location>
        <begin position="175"/>
        <end position="196"/>
    </location>
</feature>
<organism evidence="12 13">
    <name type="scientific">Mortierella alpina</name>
    <name type="common">Oleaginous fungus</name>
    <name type="synonym">Mortierella renispora</name>
    <dbReference type="NCBI Taxonomy" id="64518"/>
    <lineage>
        <taxon>Eukaryota</taxon>
        <taxon>Fungi</taxon>
        <taxon>Fungi incertae sedis</taxon>
        <taxon>Mucoromycota</taxon>
        <taxon>Mortierellomycotina</taxon>
        <taxon>Mortierellomycetes</taxon>
        <taxon>Mortierellales</taxon>
        <taxon>Mortierellaceae</taxon>
        <taxon>Mortierella</taxon>
    </lineage>
</organism>
<feature type="compositionally biased region" description="Polar residues" evidence="10">
    <location>
        <begin position="140"/>
        <end position="161"/>
    </location>
</feature>
<sequence length="858" mass="93281">MDSIPSPQSFIFSDDYICQWDSCLKNFDDAELLYEHVRHDHVGRKASHNLCLTCRWDKCSVPTFAKRDHITSHLRVHIASKPYHCEICRKGFKRPQDLKKHEKTHQDGTAPTTTTSTASAPTASHLQAAYEQPYQPLTPPSYQDRSPSIAASTVSSVQSPYSMPLSPASMVDPTDSWNNPGLASPSYSTNSDLYSSPRTATQDLDLLNNPALGRPNIDVSGTYYGAFPTAPMGYEDMVSPASAKRSRDGFDEILSDTLGSFAMEAKKKRLDPSYNEDMMGRLNALSAILEVNPLTPDRLLTSLPDVNDWSQFNQFNQFCSTLFEDVSGEVFEPQSFDTLFPDYEQKQNPLALDAGYGIDSLSNFNTGGANPGLNSNVNNGLYGSTTSSQSESIYSAVLPDDPFVPSTSAASMSYGSSGMAWDMNSMAPGMVPKPGVVSANPAANRVQQQVVNPFASRYLTPAQNRPSHRPSIKAEPKEEVFEPTVVVKVERTYADMSTQTRAKQEKLAAEGGMMMMQRPASKDRNKASAYEGMDSATLLMNAPAVPDTPLPEEEIEDISADDLDYLSEDDATVAASNGEKEQDSTQQTSSSRYEGLIQKARARQAAAAAAAAAATSEPVDPLEAMTRQLEQTHLDSASGKALRKAPTTKPVTEGDMERQIRAAKARSLCSQDPVRKQHAEVVLNLLKSIDMLMADHQQKLAQWKKSQQQQQTGAAGTSAPRGPVTRTASPTTSGYPRAGVSVPNQGLIRTVSSYLPRRTPHQPSPLHQDHTAEEAANPGYGQLMANMAEDSNPSRYVSIEVAPTAVATESAAVYPSSHLDTTEEVFELSEEERRFIEEDNAQIAAAQAAAAAASYAQV</sequence>
<feature type="region of interest" description="Disordered" evidence="10">
    <location>
        <begin position="573"/>
        <end position="592"/>
    </location>
</feature>
<keyword evidence="3" id="KW-0479">Metal-binding</keyword>
<evidence type="ECO:0000256" key="5">
    <source>
        <dbReference type="ARBA" id="ARBA00022771"/>
    </source>
</evidence>
<evidence type="ECO:0000256" key="6">
    <source>
        <dbReference type="ARBA" id="ARBA00022833"/>
    </source>
</evidence>
<dbReference type="InterPro" id="IPR036236">
    <property type="entry name" value="Znf_C2H2_sf"/>
</dbReference>
<feature type="region of interest" description="Disordered" evidence="10">
    <location>
        <begin position="96"/>
        <end position="121"/>
    </location>
</feature>
<keyword evidence="4" id="KW-0677">Repeat</keyword>
<name>A0A9P8A8G0_MORAP</name>
<evidence type="ECO:0000313" key="13">
    <source>
        <dbReference type="Proteomes" id="UP000717515"/>
    </source>
</evidence>
<dbReference type="SMART" id="SM00355">
    <property type="entry name" value="ZnF_C2H2"/>
    <property type="match status" value="3"/>
</dbReference>
<dbReference type="InterPro" id="IPR050806">
    <property type="entry name" value="pacC/RIM101"/>
</dbReference>
<feature type="compositionally biased region" description="Low complexity" evidence="10">
    <location>
        <begin position="109"/>
        <end position="121"/>
    </location>
</feature>
<evidence type="ECO:0000256" key="1">
    <source>
        <dbReference type="ARBA" id="ARBA00004123"/>
    </source>
</evidence>
<keyword evidence="6" id="KW-0862">Zinc</keyword>
<keyword evidence="7" id="KW-0539">Nucleus</keyword>
<evidence type="ECO:0000259" key="11">
    <source>
        <dbReference type="PROSITE" id="PS50157"/>
    </source>
</evidence>
<dbReference type="PANTHER" id="PTHR47257:SF1">
    <property type="entry name" value="PH-RESPONSE TRANSCRIPTION FACTOR PACC_RIM101"/>
    <property type="match status" value="1"/>
</dbReference>
<dbReference type="GO" id="GO:0005634">
    <property type="term" value="C:nucleus"/>
    <property type="evidence" value="ECO:0007669"/>
    <property type="project" value="UniProtKB-SubCell"/>
</dbReference>
<feature type="region of interest" description="Disordered" evidence="10">
    <location>
        <begin position="634"/>
        <end position="656"/>
    </location>
</feature>
<evidence type="ECO:0000256" key="8">
    <source>
        <dbReference type="ARBA" id="ARBA00038089"/>
    </source>
</evidence>
<keyword evidence="2" id="KW-0678">Repressor</keyword>
<evidence type="ECO:0000313" key="12">
    <source>
        <dbReference type="EMBL" id="KAG9325700.1"/>
    </source>
</evidence>
<gene>
    <name evidence="12" type="ORF">KVV02_006203</name>
</gene>